<keyword evidence="2" id="KW-0964">Secreted</keyword>
<evidence type="ECO:0000313" key="7">
    <source>
        <dbReference type="EMBL" id="MEK7949643.1"/>
    </source>
</evidence>
<proteinExistence type="predicted"/>
<feature type="region of interest" description="Disordered" evidence="5">
    <location>
        <begin position="271"/>
        <end position="344"/>
    </location>
</feature>
<evidence type="ECO:0000256" key="5">
    <source>
        <dbReference type="SAM" id="MobiDB-lite"/>
    </source>
</evidence>
<evidence type="ECO:0000256" key="1">
    <source>
        <dbReference type="ARBA" id="ARBA00004613"/>
    </source>
</evidence>
<keyword evidence="8" id="KW-1185">Reference proteome</keyword>
<dbReference type="InterPro" id="IPR028974">
    <property type="entry name" value="TSP_type-3_rpt"/>
</dbReference>
<gene>
    <name evidence="7" type="ORF">WKV53_04010</name>
</gene>
<feature type="region of interest" description="Disordered" evidence="5">
    <location>
        <begin position="63"/>
        <end position="102"/>
    </location>
</feature>
<dbReference type="PANTHER" id="PTHR37467:SF1">
    <property type="entry name" value="EXPORTED CALCIUM-BINDING GLYCOPROTEIN"/>
    <property type="match status" value="1"/>
</dbReference>
<comment type="caution">
    <text evidence="7">The sequence shown here is derived from an EMBL/GenBank/DDBJ whole genome shotgun (WGS) entry which is preliminary data.</text>
</comment>
<dbReference type="EMBL" id="JBBUKT010000001">
    <property type="protein sequence ID" value="MEK7949643.1"/>
    <property type="molecule type" value="Genomic_DNA"/>
</dbReference>
<dbReference type="RefSeq" id="WP_341403062.1">
    <property type="nucleotide sequence ID" value="NZ_JBBUKT010000001.1"/>
</dbReference>
<protein>
    <submittedName>
        <fullName evidence="7">Uncharacterized protein</fullName>
    </submittedName>
</protein>
<organism evidence="7 8">
    <name type="scientific">Luteolibacter soli</name>
    <dbReference type="NCBI Taxonomy" id="3135280"/>
    <lineage>
        <taxon>Bacteria</taxon>
        <taxon>Pseudomonadati</taxon>
        <taxon>Verrucomicrobiota</taxon>
        <taxon>Verrucomicrobiia</taxon>
        <taxon>Verrucomicrobiales</taxon>
        <taxon>Verrucomicrobiaceae</taxon>
        <taxon>Luteolibacter</taxon>
    </lineage>
</organism>
<evidence type="ECO:0000256" key="4">
    <source>
        <dbReference type="ARBA" id="ARBA00022837"/>
    </source>
</evidence>
<dbReference type="InterPro" id="IPR059100">
    <property type="entry name" value="TSP3_bac"/>
</dbReference>
<dbReference type="Pfam" id="PF18884">
    <property type="entry name" value="TSP3_bac"/>
    <property type="match status" value="3"/>
</dbReference>
<dbReference type="Proteomes" id="UP001371305">
    <property type="component" value="Unassembled WGS sequence"/>
</dbReference>
<evidence type="ECO:0000256" key="3">
    <source>
        <dbReference type="ARBA" id="ARBA00022729"/>
    </source>
</evidence>
<dbReference type="PANTHER" id="PTHR37467">
    <property type="entry name" value="EXPORTED CALCIUM-BINDING GLYCOPROTEIN-RELATED"/>
    <property type="match status" value="1"/>
</dbReference>
<evidence type="ECO:0000313" key="8">
    <source>
        <dbReference type="Proteomes" id="UP001371305"/>
    </source>
</evidence>
<feature type="region of interest" description="Disordered" evidence="5">
    <location>
        <begin position="682"/>
        <end position="760"/>
    </location>
</feature>
<name>A0ABU9AQ00_9BACT</name>
<comment type="subcellular location">
    <subcellularLocation>
        <location evidence="1">Secreted</location>
    </subcellularLocation>
</comment>
<keyword evidence="3 6" id="KW-0732">Signal</keyword>
<evidence type="ECO:0000256" key="2">
    <source>
        <dbReference type="ARBA" id="ARBA00022525"/>
    </source>
</evidence>
<accession>A0ABU9AQ00</accession>
<feature type="compositionally biased region" description="Polar residues" evidence="5">
    <location>
        <begin position="300"/>
        <end position="315"/>
    </location>
</feature>
<sequence length="1085" mass="112296">MKKTILPVLLSGAAAVPLHAQVVGTENFTYANGNIANQTGGTGFDFNNLTKAHTTIKSDWDNTGGTPTVASNALTTNNSGAKREYNGTTEGSAGGDGNETERAGAVRGAGRVFYRFTLTRGAGTTWAGASSYDFGTERAFFGSPGGNGVSGQIEWGCQIAGSTTYRSGIPADNLTHTFVAVLDFDRDYMGLWVDPSATDYYDPVDGSNSADAGGAYTPNNWSTAVRLASSNTCTWDDLTVALDPVSIGLKDFVDADQDGLPASWEALYNLDDHDNGTVGETSPGAKNGPNGALGDPDSDTIANSVEFTDGTSPTAGDTDGDGLDDKREKTAGTNPTLADTDRDNLTDGEEVDVYFTNPLNADTDGGGTADSTEIALGTSPLTGHAGDDPTTNGNMDLIALEFFDTYADGPANGLSDGLGWDYDNSALGETFLGHTTMSSSWTAFAGNPMIQSGTLLTQESSLKRAFHAGSNSNLAVVGEKSGYYREDAAATGVNGSDVLYVKVNINRQAGASWSGLSLFDFGAEKIFLGVPNGTSPISGVREYGVEQTGVGTVYSGVAPITGTPATLVARYDFVADRVDLWVNPNLNQPQASSPILATLNVTPAGMRATALRLGSGGTGTTGWDQLVVGNTWSTLTSLPSDSDGDGMPDAYEILWGFDPNVNDAGADADSDGSTNLQEYVAQTNPTDDDSDNDGLKDGAEAAAGTSPLNADTDGDGVNDGDEVLTYHSDPLKVDTDNDGQTDGGEVQGTGGNTSSPTNPNATIGAPLGLIGIENFSYSDGAVGGLTGGTYFDYENAVFNGPFFGHDSTPSDWDGTATVTGGKLVTRETNAYRDFNGPEEGAGSNASPTGARLGAFIDDAANFKSAVVYFKTTMTRRAGATLSVFGPDDFNQERLAFGIVDNAGVPQWGIREGAAVSTDGGALAIATDQTYTVVGKLDHPGNMLTLWVNPSLTTPEASNAALVTRTYAGTNWATGIRLTSTGTGDTEWDDVVVATTWGQLIGEPPSPVHLSVANLNAGAGTMSITATGIPAGKTYHLSSSTNLQSFVPLVPAFNFDSTTPQPFVIPVTPGTTPKVFFRAEDGPASP</sequence>
<feature type="chain" id="PRO_5046906743" evidence="6">
    <location>
        <begin position="21"/>
        <end position="1085"/>
    </location>
</feature>
<feature type="compositionally biased region" description="Polar residues" evidence="5">
    <location>
        <begin position="63"/>
        <end position="91"/>
    </location>
</feature>
<dbReference type="Gene3D" id="4.10.1080.10">
    <property type="entry name" value="TSP type-3 repeat"/>
    <property type="match status" value="1"/>
</dbReference>
<evidence type="ECO:0000256" key="6">
    <source>
        <dbReference type="SAM" id="SignalP"/>
    </source>
</evidence>
<feature type="signal peptide" evidence="6">
    <location>
        <begin position="1"/>
        <end position="20"/>
    </location>
</feature>
<keyword evidence="4" id="KW-0106">Calcium</keyword>
<feature type="compositionally biased region" description="Acidic residues" evidence="5">
    <location>
        <begin position="712"/>
        <end position="722"/>
    </location>
</feature>
<dbReference type="InterPro" id="IPR053180">
    <property type="entry name" value="Ca-binding_acidic-repeat"/>
</dbReference>
<reference evidence="7 8" key="1">
    <citation type="submission" date="2024-04" db="EMBL/GenBank/DDBJ databases">
        <title>Luteolibacter sp. isolated from soil.</title>
        <authorList>
            <person name="An J."/>
        </authorList>
    </citation>
    <scope>NUCLEOTIDE SEQUENCE [LARGE SCALE GENOMIC DNA]</scope>
    <source>
        <strain evidence="7 8">Y139</strain>
    </source>
</reference>
<feature type="compositionally biased region" description="Gly residues" evidence="5">
    <location>
        <begin position="741"/>
        <end position="751"/>
    </location>
</feature>